<dbReference type="Pfam" id="PF02607">
    <property type="entry name" value="B12-binding_2"/>
    <property type="match status" value="1"/>
</dbReference>
<dbReference type="PANTHER" id="PTHR45833">
    <property type="entry name" value="METHIONINE SYNTHASE"/>
    <property type="match status" value="1"/>
</dbReference>
<dbReference type="GO" id="GO:0005829">
    <property type="term" value="C:cytosol"/>
    <property type="evidence" value="ECO:0007669"/>
    <property type="project" value="TreeGrafter"/>
</dbReference>
<dbReference type="Gene3D" id="1.10.288.10">
    <property type="entry name" value="Cobalamin-dependent Methionine Synthase, domain 2"/>
    <property type="match status" value="1"/>
</dbReference>
<dbReference type="PROSITE" id="PS50972">
    <property type="entry name" value="PTERIN_BINDING"/>
    <property type="match status" value="1"/>
</dbReference>
<feature type="binding site" evidence="23">
    <location>
        <position position="816"/>
    </location>
    <ligand>
        <name>methylcob(III)alamin</name>
        <dbReference type="ChEBI" id="CHEBI:28115"/>
    </ligand>
</feature>
<dbReference type="UniPathway" id="UPA00051">
    <property type="reaction ID" value="UER00081"/>
</dbReference>
<evidence type="ECO:0000256" key="14">
    <source>
        <dbReference type="ARBA" id="ARBA00022737"/>
    </source>
</evidence>
<feature type="binding site" evidence="23">
    <location>
        <position position="868"/>
    </location>
    <ligand>
        <name>methylcob(III)alamin</name>
        <dbReference type="ChEBI" id="CHEBI:28115"/>
    </ligand>
</feature>
<dbReference type="AlphaFoldDB" id="A0A2K9NMQ9"/>
<evidence type="ECO:0000256" key="2">
    <source>
        <dbReference type="ARBA" id="ARBA00001947"/>
    </source>
</evidence>
<evidence type="ECO:0000256" key="6">
    <source>
        <dbReference type="ARBA" id="ARBA00012032"/>
    </source>
</evidence>
<evidence type="ECO:0000256" key="24">
    <source>
        <dbReference type="PROSITE-ProRule" id="PRU00333"/>
    </source>
</evidence>
<keyword evidence="9 21" id="KW-0028">Amino-acid biosynthesis</keyword>
<evidence type="ECO:0000256" key="20">
    <source>
        <dbReference type="NCBIfam" id="TIGR02082"/>
    </source>
</evidence>
<dbReference type="Pfam" id="PF02574">
    <property type="entry name" value="S-methyl_trans"/>
    <property type="match status" value="1"/>
</dbReference>
<evidence type="ECO:0000256" key="12">
    <source>
        <dbReference type="ARBA" id="ARBA00022691"/>
    </source>
</evidence>
<evidence type="ECO:0000256" key="3">
    <source>
        <dbReference type="ARBA" id="ARBA00001956"/>
    </source>
</evidence>
<dbReference type="FunFam" id="3.20.20.20:FF:000002">
    <property type="entry name" value="Methionine synthase"/>
    <property type="match status" value="1"/>
</dbReference>
<keyword evidence="26" id="KW-1185">Reference proteome</keyword>
<dbReference type="Pfam" id="PF02310">
    <property type="entry name" value="B12-binding"/>
    <property type="match status" value="1"/>
</dbReference>
<dbReference type="NCBIfam" id="NF007024">
    <property type="entry name" value="PRK09490.1"/>
    <property type="match status" value="1"/>
</dbReference>
<dbReference type="Gene3D" id="3.40.50.280">
    <property type="entry name" value="Cobalamin-binding domain"/>
    <property type="match status" value="1"/>
</dbReference>
<feature type="binding site" evidence="22 24">
    <location>
        <position position="315"/>
    </location>
    <ligand>
        <name>Zn(2+)</name>
        <dbReference type="ChEBI" id="CHEBI:29105"/>
    </ligand>
</feature>
<feature type="binding site" evidence="23">
    <location>
        <position position="954"/>
    </location>
    <ligand>
        <name>S-adenosyl-L-methionine</name>
        <dbReference type="ChEBI" id="CHEBI:59789"/>
    </ligand>
</feature>
<dbReference type="SUPFAM" id="SSF47644">
    <property type="entry name" value="Methionine synthase domain"/>
    <property type="match status" value="1"/>
</dbReference>
<dbReference type="InterPro" id="IPR003726">
    <property type="entry name" value="HCY_dom"/>
</dbReference>
<dbReference type="SUPFAM" id="SSF82282">
    <property type="entry name" value="Homocysteine S-methyltransferase"/>
    <property type="match status" value="1"/>
</dbReference>
<evidence type="ECO:0000256" key="9">
    <source>
        <dbReference type="ARBA" id="ARBA00022605"/>
    </source>
</evidence>
<dbReference type="SMART" id="SM01018">
    <property type="entry name" value="B12-binding_2"/>
    <property type="match status" value="1"/>
</dbReference>
<dbReference type="PANTHER" id="PTHR45833:SF1">
    <property type="entry name" value="METHIONINE SYNTHASE"/>
    <property type="match status" value="1"/>
</dbReference>
<keyword evidence="16 21" id="KW-0486">Methionine biosynthesis</keyword>
<dbReference type="InterPro" id="IPR006158">
    <property type="entry name" value="Cobalamin-bd"/>
</dbReference>
<evidence type="ECO:0000256" key="8">
    <source>
        <dbReference type="ARBA" id="ARBA00022603"/>
    </source>
</evidence>
<comment type="cofactor">
    <cofactor evidence="2 21 24">
        <name>Zn(2+)</name>
        <dbReference type="ChEBI" id="CHEBI:29105"/>
    </cofactor>
</comment>
<dbReference type="FunFam" id="3.20.20.330:FF:000001">
    <property type="entry name" value="Methionine synthase"/>
    <property type="match status" value="1"/>
</dbReference>
<reference evidence="25 26" key="1">
    <citation type="submission" date="2018-01" db="EMBL/GenBank/DDBJ databases">
        <title>Complete genome sequence of Bacteriovorax stolpii DSM12778.</title>
        <authorList>
            <person name="Tang B."/>
            <person name="Chang J."/>
        </authorList>
    </citation>
    <scope>NUCLEOTIDE SEQUENCE [LARGE SCALE GENOMIC DNA]</scope>
    <source>
        <strain evidence="25 26">DSM 12778</strain>
    </source>
</reference>
<evidence type="ECO:0000256" key="10">
    <source>
        <dbReference type="ARBA" id="ARBA00022628"/>
    </source>
</evidence>
<evidence type="ECO:0000256" key="7">
    <source>
        <dbReference type="ARBA" id="ARBA00013998"/>
    </source>
</evidence>
<keyword evidence="8 21" id="KW-0489">Methyltransferase</keyword>
<dbReference type="CDD" id="cd02069">
    <property type="entry name" value="methionine_synthase_B12_BD"/>
    <property type="match status" value="1"/>
</dbReference>
<dbReference type="Pfam" id="PF02965">
    <property type="entry name" value="Met_synt_B12"/>
    <property type="match status" value="1"/>
</dbReference>
<dbReference type="InterPro" id="IPR011822">
    <property type="entry name" value="MetH"/>
</dbReference>
<gene>
    <name evidence="25" type="ORF">C0V70_01540</name>
</gene>
<feature type="binding site" evidence="23">
    <location>
        <position position="812"/>
    </location>
    <ligand>
        <name>methylcob(III)alamin</name>
        <dbReference type="ChEBI" id="CHEBI:28115"/>
    </ligand>
</feature>
<evidence type="ECO:0000256" key="16">
    <source>
        <dbReference type="ARBA" id="ARBA00023167"/>
    </source>
</evidence>
<dbReference type="FunFam" id="3.40.50.280:FF:000001">
    <property type="entry name" value="Methionine synthase"/>
    <property type="match status" value="1"/>
</dbReference>
<dbReference type="GO" id="GO:0046653">
    <property type="term" value="P:tetrahydrofolate metabolic process"/>
    <property type="evidence" value="ECO:0007669"/>
    <property type="project" value="TreeGrafter"/>
</dbReference>
<dbReference type="InterPro" id="IPR004223">
    <property type="entry name" value="VitB12-dep_Met_synth_activ_dom"/>
</dbReference>
<dbReference type="InterPro" id="IPR050554">
    <property type="entry name" value="Met_Synthase/Corrinoid"/>
</dbReference>
<dbReference type="EMBL" id="CP025704">
    <property type="protein sequence ID" value="AUN96806.1"/>
    <property type="molecule type" value="Genomic_DNA"/>
</dbReference>
<comment type="pathway">
    <text evidence="4 21">Amino-acid biosynthesis; L-methionine biosynthesis via de novo pathway; L-methionine from L-homocysteine (MetH route): step 1/1.</text>
</comment>
<feature type="binding site" evidence="23">
    <location>
        <begin position="764"/>
        <end position="768"/>
    </location>
    <ligand>
        <name>methylcob(III)alamin</name>
        <dbReference type="ChEBI" id="CHEBI:28115"/>
    </ligand>
</feature>
<dbReference type="KEGG" id="bsto:C0V70_01540"/>
<sequence length="1227" mass="136586">MKKHPTLIELEKTLQERILFLDGAMGTMIQTYKLKEEDFRKGHFEDHAGDLKGNNDLLSLTRPDVIYAIHMKYLEGGADIIETNTFSGTKIAQKDYDLEHIVYKLNYESAKLAKKACDDFMAKNPGKKCYVAGALGPTNRTLSLSPDVNNPAFRAVTFDELVQDYYEQTKALIEGGADILLPETTFDTLNLKAAIFAIEKYQEEIQTKLPLMLSVTITDASGRTLSGQTVEAFWNSVRHARPLSVGLNCALGAKEMRPYLEELSNIADCFVSCYPNAGLPNPLSPTGYDETPLMTAKFVGEFVDSGFINILGGCCGTTPDHIAAIVNKCQTKKPRKRAEIKKATRLSGLEPFTIELTHNNPFYMVGERTNVTGSPLFAKLIKAGNFDEGLSVARQQVENGANIIDINFDEGLLDSKACMTHFLNLVASEPDIARVPIMIDSSKWEVLEAGLKCLQGKAIVNSISLKEGEAKFLEQARLIQRYGAAVVIMAFDEKGQAATKEEKVSICKRAYDLLVTELDFDPCDIIFDANILTVATGIEEHNSYGVNFIEAVREIKKVCPGALTSGGVSNLSFSFRGNNIVREAIHSVFLFHAIKAGLDMGIVNAGMLAVYDEIDPELKAKCEAVVLNLHPHATEELLELAEKLKNQKSDKTETKVDEWRNFPLEERISYSMVKGLDQYIEEDTEEARKKFGRPLNVIEGPLMDGMKVVGELFGAGKMFLPQVVKSARVMKKAVAYLEPFMEQEKLENKNVREQGVFVIATVKGDVHDIGKNIVGVVLACNGYKVIDLGVMVSAQKILDVAIENKADIIGLSGLITPSLDEMIHVAKEMERQGFKTPLLIGGATTSKAHTAIKISPHYNSPIAHVGDASLVIEVCTNLLSPERRDEYVKNLNESFQKIRERHANQSQDNELISLEEARAHSFKTNWEQVEIAKPSRVGVFTLDISLEEVVPYIDWSPFFWTWELKGTYPKILGHATYGQEAQKLFHDAQVLLNKIVKEKIFSPRVAIGIFPAYSQGDDVIVSNNTTLHFLRQQKEKIGDDGVYYCLSDFIAPEGHNDYFGGFVVTAGHEVEAFAKIFQDKQDDYSSIMVKAIGDRLAEALAELAHKKVRDIFGYGLNENLSNEDLIKEKYRGVRPAPGYPACPDHTEKEILWKLLNANELTGVTLTENFAMNPPSSVSGFYFNHPEARYFNVGSIGEDQSEDYAKRKNESRTYVEKWLAPNLGYEPK</sequence>
<dbReference type="InterPro" id="IPR003759">
    <property type="entry name" value="Cbl-bd_cap"/>
</dbReference>
<evidence type="ECO:0000256" key="18">
    <source>
        <dbReference type="ARBA" id="ARBA00025552"/>
    </source>
</evidence>
<dbReference type="CDD" id="cd00740">
    <property type="entry name" value="MeTr"/>
    <property type="match status" value="1"/>
</dbReference>
<feature type="binding site" description="axial binding residue" evidence="22">
    <location>
        <position position="767"/>
    </location>
    <ligand>
        <name>methylcob(III)alamin</name>
        <dbReference type="ChEBI" id="CHEBI:28115"/>
    </ligand>
    <ligandPart>
        <name>Co</name>
        <dbReference type="ChEBI" id="CHEBI:27638"/>
    </ligandPart>
</feature>
<keyword evidence="14" id="KW-0677">Repeat</keyword>
<dbReference type="Gene3D" id="3.10.196.10">
    <property type="entry name" value="Vitamin B12-dependent methionine synthase, activation domain"/>
    <property type="match status" value="1"/>
</dbReference>
<dbReference type="InterPro" id="IPR000489">
    <property type="entry name" value="Pterin-binding_dom"/>
</dbReference>
<dbReference type="SUPFAM" id="SSF56507">
    <property type="entry name" value="Methionine synthase activation domain-like"/>
    <property type="match status" value="1"/>
</dbReference>
<evidence type="ECO:0000256" key="13">
    <source>
        <dbReference type="ARBA" id="ARBA00022723"/>
    </source>
</evidence>
<evidence type="ECO:0000256" key="1">
    <source>
        <dbReference type="ARBA" id="ARBA00001700"/>
    </source>
</evidence>
<protein>
    <recommendedName>
        <fullName evidence="7 20">Methionine synthase</fullName>
        <ecNumber evidence="6 20">2.1.1.13</ecNumber>
    </recommendedName>
    <alternativeName>
        <fullName evidence="19 21">5-methyltetrahydrofolate--homocysteine methyltransferase</fullName>
    </alternativeName>
</protein>
<feature type="binding site" evidence="23">
    <location>
        <begin position="1189"/>
        <end position="1190"/>
    </location>
    <ligand>
        <name>S-adenosyl-L-methionine</name>
        <dbReference type="ChEBI" id="CHEBI:59789"/>
    </ligand>
</feature>
<dbReference type="RefSeq" id="WP_102242101.1">
    <property type="nucleotide sequence ID" value="NZ_CP025704.1"/>
</dbReference>
<evidence type="ECO:0000256" key="23">
    <source>
        <dbReference type="PIRSR" id="PIRSR000381-2"/>
    </source>
</evidence>
<dbReference type="Gene3D" id="1.10.1240.10">
    <property type="entry name" value="Methionine synthase domain"/>
    <property type="match status" value="1"/>
</dbReference>
<keyword evidence="15 21" id="KW-0862">Zinc</keyword>
<comment type="cofactor">
    <cofactor evidence="3 21 22">
        <name>methylcob(III)alamin</name>
        <dbReference type="ChEBI" id="CHEBI:28115"/>
    </cofactor>
</comment>
<evidence type="ECO:0000256" key="17">
    <source>
        <dbReference type="ARBA" id="ARBA00023285"/>
    </source>
</evidence>
<dbReference type="GO" id="GO:0008705">
    <property type="term" value="F:methionine synthase activity"/>
    <property type="evidence" value="ECO:0007669"/>
    <property type="project" value="UniProtKB-UniRule"/>
</dbReference>
<evidence type="ECO:0000256" key="4">
    <source>
        <dbReference type="ARBA" id="ARBA00005178"/>
    </source>
</evidence>
<feature type="binding site" evidence="22 24">
    <location>
        <position position="314"/>
    </location>
    <ligand>
        <name>Zn(2+)</name>
        <dbReference type="ChEBI" id="CHEBI:29105"/>
    </ligand>
</feature>
<dbReference type="Pfam" id="PF00809">
    <property type="entry name" value="Pterin_bind"/>
    <property type="match status" value="1"/>
</dbReference>
<dbReference type="PROSITE" id="PS50974">
    <property type="entry name" value="ADOMET_ACTIVATION"/>
    <property type="match status" value="1"/>
</dbReference>
<evidence type="ECO:0000256" key="15">
    <source>
        <dbReference type="ARBA" id="ARBA00022833"/>
    </source>
</evidence>
<organism evidence="25 26">
    <name type="scientific">Bacteriovorax stolpii</name>
    <name type="common">Bdellovibrio stolpii</name>
    <dbReference type="NCBI Taxonomy" id="960"/>
    <lineage>
        <taxon>Bacteria</taxon>
        <taxon>Pseudomonadati</taxon>
        <taxon>Bdellovibrionota</taxon>
        <taxon>Bacteriovoracia</taxon>
        <taxon>Bacteriovoracales</taxon>
        <taxon>Bacteriovoracaceae</taxon>
        <taxon>Bacteriovorax</taxon>
    </lineage>
</organism>
<keyword evidence="10 21" id="KW-0846">Cobalamin</keyword>
<evidence type="ECO:0000256" key="5">
    <source>
        <dbReference type="ARBA" id="ARBA00010398"/>
    </source>
</evidence>
<dbReference type="SUPFAM" id="SSF52242">
    <property type="entry name" value="Cobalamin (vitamin B12)-binding domain"/>
    <property type="match status" value="1"/>
</dbReference>
<name>A0A2K9NMQ9_BACTC</name>
<dbReference type="FunFam" id="1.10.1240.10:FF:000001">
    <property type="entry name" value="Methionine synthase"/>
    <property type="match status" value="1"/>
</dbReference>
<keyword evidence="12 21" id="KW-0949">S-adenosyl-L-methionine</keyword>
<evidence type="ECO:0000313" key="25">
    <source>
        <dbReference type="EMBL" id="AUN96806.1"/>
    </source>
</evidence>
<comment type="catalytic activity">
    <reaction evidence="1 21">
        <text>(6S)-5-methyl-5,6,7,8-tetrahydrofolate + L-homocysteine = (6S)-5,6,7,8-tetrahydrofolate + L-methionine</text>
        <dbReference type="Rhea" id="RHEA:11172"/>
        <dbReference type="ChEBI" id="CHEBI:18608"/>
        <dbReference type="ChEBI" id="CHEBI:57453"/>
        <dbReference type="ChEBI" id="CHEBI:57844"/>
        <dbReference type="ChEBI" id="CHEBI:58199"/>
        <dbReference type="EC" id="2.1.1.13"/>
    </reaction>
</comment>
<dbReference type="GO" id="GO:0032259">
    <property type="term" value="P:methylation"/>
    <property type="evidence" value="ECO:0007669"/>
    <property type="project" value="UniProtKB-KW"/>
</dbReference>
<dbReference type="NCBIfam" id="TIGR02082">
    <property type="entry name" value="metH"/>
    <property type="match status" value="1"/>
</dbReference>
<dbReference type="InterPro" id="IPR036724">
    <property type="entry name" value="Cobalamin-bd_sf"/>
</dbReference>
<dbReference type="SUPFAM" id="SSF51717">
    <property type="entry name" value="Dihydropteroate synthetase-like"/>
    <property type="match status" value="1"/>
</dbReference>
<dbReference type="Gene3D" id="3.20.20.20">
    <property type="entry name" value="Dihydropteroate synthase-like"/>
    <property type="match status" value="1"/>
</dbReference>
<dbReference type="EC" id="2.1.1.13" evidence="6 20"/>
<feature type="binding site" evidence="23">
    <location>
        <position position="1134"/>
    </location>
    <ligand>
        <name>S-adenosyl-L-methionine</name>
        <dbReference type="ChEBI" id="CHEBI:59789"/>
    </ligand>
</feature>
<dbReference type="PROSITE" id="PS50970">
    <property type="entry name" value="HCY"/>
    <property type="match status" value="1"/>
</dbReference>
<dbReference type="Proteomes" id="UP000235584">
    <property type="component" value="Chromosome"/>
</dbReference>
<feature type="binding site" evidence="22 24">
    <location>
        <position position="249"/>
    </location>
    <ligand>
        <name>Zn(2+)</name>
        <dbReference type="ChEBI" id="CHEBI:29105"/>
    </ligand>
</feature>
<comment type="domain">
    <text evidence="21">Modular enzyme with four functionally distinct domains. The isolated Hcy-binding domain catalyzes methyl transfer from free methylcobalamin to homocysteine. The Hcy-binding domain in association with the pterin-binding domain catalyzes the methylation of cob(I)alamin by methyltetrahydrofolate and the methylation of homocysteine. The B12-binding domain binds the cofactor. The AdoMet activation domain binds S-adenosyl-L-methionine. Under aerobic conditions cob(I)alamin can be converted to inactive cob(II)alamin. Reductive methylation by S-adenosyl-L-methionine and flavodoxin regenerates methylcobalamin.</text>
</comment>
<keyword evidence="17 21" id="KW-0170">Cobalt</keyword>
<comment type="function">
    <text evidence="18 21">Catalyzes the transfer of a methyl group from methyl-cobalamin to homocysteine, yielding enzyme-bound cob(I)alamin and methionine. Subsequently, remethylates the cofactor using methyltetrahydrofolate.</text>
</comment>
<evidence type="ECO:0000256" key="22">
    <source>
        <dbReference type="PIRSR" id="PIRSR000381-1"/>
    </source>
</evidence>
<evidence type="ECO:0000256" key="19">
    <source>
        <dbReference type="ARBA" id="ARBA00031040"/>
    </source>
</evidence>
<evidence type="ECO:0000256" key="21">
    <source>
        <dbReference type="PIRNR" id="PIRNR000381"/>
    </source>
</evidence>
<dbReference type="PIRSF" id="PIRSF000381">
    <property type="entry name" value="MetH"/>
    <property type="match status" value="1"/>
</dbReference>
<dbReference type="GO" id="GO:0031419">
    <property type="term" value="F:cobalamin binding"/>
    <property type="evidence" value="ECO:0007669"/>
    <property type="project" value="UniProtKB-UniRule"/>
</dbReference>
<evidence type="ECO:0000256" key="11">
    <source>
        <dbReference type="ARBA" id="ARBA00022679"/>
    </source>
</evidence>
<keyword evidence="11 21" id="KW-0808">Transferase</keyword>
<dbReference type="PROSITE" id="PS51332">
    <property type="entry name" value="B12_BINDING"/>
    <property type="match status" value="1"/>
</dbReference>
<evidence type="ECO:0000313" key="26">
    <source>
        <dbReference type="Proteomes" id="UP000235584"/>
    </source>
</evidence>
<dbReference type="InterPro" id="IPR011005">
    <property type="entry name" value="Dihydropteroate_synth-like_sf"/>
</dbReference>
<dbReference type="GO" id="GO:0050667">
    <property type="term" value="P:homocysteine metabolic process"/>
    <property type="evidence" value="ECO:0007669"/>
    <property type="project" value="TreeGrafter"/>
</dbReference>
<dbReference type="PROSITE" id="PS51337">
    <property type="entry name" value="B12_BINDING_NTER"/>
    <property type="match status" value="1"/>
</dbReference>
<dbReference type="Gene3D" id="3.20.20.330">
    <property type="entry name" value="Homocysteine-binding-like domain"/>
    <property type="match status" value="1"/>
</dbReference>
<accession>A0A2K9NMQ9</accession>
<comment type="similarity">
    <text evidence="5">Belongs to the vitamin-B12 dependent methionine synthase family.</text>
</comment>
<dbReference type="InterPro" id="IPR033706">
    <property type="entry name" value="Met_synthase_B12-bd"/>
</dbReference>
<keyword evidence="13 21" id="KW-0479">Metal-binding</keyword>
<dbReference type="GO" id="GO:0008270">
    <property type="term" value="F:zinc ion binding"/>
    <property type="evidence" value="ECO:0007669"/>
    <property type="project" value="UniProtKB-UniRule"/>
</dbReference>
<dbReference type="InterPro" id="IPR036594">
    <property type="entry name" value="Meth_synthase_dom"/>
</dbReference>
<dbReference type="InterPro" id="IPR037010">
    <property type="entry name" value="VitB12-dep_Met_synth_activ_sf"/>
</dbReference>
<feature type="binding site" evidence="23">
    <location>
        <position position="699"/>
    </location>
    <ligand>
        <name>methylcob(III)alamin</name>
        <dbReference type="ChEBI" id="CHEBI:28115"/>
    </ligand>
</feature>
<dbReference type="InterPro" id="IPR036589">
    <property type="entry name" value="HCY_dom_sf"/>
</dbReference>
<proteinExistence type="inferred from homology"/>